<keyword evidence="1" id="KW-0472">Membrane</keyword>
<feature type="transmembrane region" description="Helical" evidence="1">
    <location>
        <begin position="23"/>
        <end position="41"/>
    </location>
</feature>
<organism evidence="2 3">
    <name type="scientific">Natrinema saccharevitans</name>
    <dbReference type="NCBI Taxonomy" id="301967"/>
    <lineage>
        <taxon>Archaea</taxon>
        <taxon>Methanobacteriati</taxon>
        <taxon>Methanobacteriota</taxon>
        <taxon>Stenosarchaea group</taxon>
        <taxon>Halobacteria</taxon>
        <taxon>Halobacteriales</taxon>
        <taxon>Natrialbaceae</taxon>
        <taxon>Natrinema</taxon>
    </lineage>
</organism>
<dbReference type="OrthoDB" id="193865at2157"/>
<dbReference type="EMBL" id="LWLN01000002">
    <property type="protein sequence ID" value="OLZ39282.1"/>
    <property type="molecule type" value="Genomic_DNA"/>
</dbReference>
<name>A0A1S8ARI9_9EURY</name>
<keyword evidence="1" id="KW-0812">Transmembrane</keyword>
<gene>
    <name evidence="2" type="ORF">A6E15_17955</name>
</gene>
<proteinExistence type="predicted"/>
<keyword evidence="1" id="KW-1133">Transmembrane helix</keyword>
<evidence type="ECO:0000313" key="2">
    <source>
        <dbReference type="EMBL" id="OLZ39282.1"/>
    </source>
</evidence>
<comment type="caution">
    <text evidence="2">The sequence shown here is derived from an EMBL/GenBank/DDBJ whole genome shotgun (WGS) entry which is preliminary data.</text>
</comment>
<dbReference type="Proteomes" id="UP000189370">
    <property type="component" value="Unassembled WGS sequence"/>
</dbReference>
<feature type="transmembrane region" description="Helical" evidence="1">
    <location>
        <begin position="47"/>
        <end position="69"/>
    </location>
</feature>
<protein>
    <submittedName>
        <fullName evidence="2">Uncharacterized protein</fullName>
    </submittedName>
</protein>
<accession>A0A1S8ARI9</accession>
<evidence type="ECO:0000313" key="3">
    <source>
        <dbReference type="Proteomes" id="UP000189370"/>
    </source>
</evidence>
<keyword evidence="3" id="KW-1185">Reference proteome</keyword>
<sequence>MATNRSPADDDSRQAQPLADKSTPVAILLAFVLSPAAYYYVGRTKLAVINFLTLNYLLLGIVIVPLHVYKIISDAKAERGDQTTVR</sequence>
<reference evidence="3" key="1">
    <citation type="submission" date="2016-04" db="EMBL/GenBank/DDBJ databases">
        <authorList>
            <person name="Chen S.-C."/>
            <person name="Lai M.-C."/>
        </authorList>
    </citation>
    <scope>NUCLEOTIDE SEQUENCE [LARGE SCALE GENOMIC DNA]</scope>
    <source>
        <strain evidence="3">AB14</strain>
    </source>
</reference>
<dbReference type="AlphaFoldDB" id="A0A1S8ARI9"/>
<evidence type="ECO:0000256" key="1">
    <source>
        <dbReference type="SAM" id="Phobius"/>
    </source>
</evidence>